<feature type="chain" id="PRO_5015187350" description="Retrovirus-related Pol polyprotein from transposon TNT 1-94-like beta-barrel domain-containing protein" evidence="1">
    <location>
        <begin position="19"/>
        <end position="139"/>
    </location>
</feature>
<evidence type="ECO:0000313" key="3">
    <source>
        <dbReference type="EMBL" id="PON60154.1"/>
    </source>
</evidence>
<evidence type="ECO:0000313" key="4">
    <source>
        <dbReference type="Proteomes" id="UP000237105"/>
    </source>
</evidence>
<dbReference type="InterPro" id="IPR054722">
    <property type="entry name" value="PolX-like_BBD"/>
</dbReference>
<feature type="domain" description="Retrovirus-related Pol polyprotein from transposon TNT 1-94-like beta-barrel" evidence="2">
    <location>
        <begin position="13"/>
        <end position="60"/>
    </location>
</feature>
<comment type="caution">
    <text evidence="3">The sequence shown here is derived from an EMBL/GenBank/DDBJ whole genome shotgun (WGS) entry which is preliminary data.</text>
</comment>
<evidence type="ECO:0000256" key="1">
    <source>
        <dbReference type="SAM" id="SignalP"/>
    </source>
</evidence>
<reference evidence="4" key="1">
    <citation type="submission" date="2016-06" db="EMBL/GenBank/DDBJ databases">
        <title>Parallel loss of symbiosis genes in relatives of nitrogen-fixing non-legume Parasponia.</title>
        <authorList>
            <person name="Van Velzen R."/>
            <person name="Holmer R."/>
            <person name="Bu F."/>
            <person name="Rutten L."/>
            <person name="Van Zeijl A."/>
            <person name="Liu W."/>
            <person name="Santuari L."/>
            <person name="Cao Q."/>
            <person name="Sharma T."/>
            <person name="Shen D."/>
            <person name="Roswanjaya Y."/>
            <person name="Wardhani T."/>
            <person name="Kalhor M.S."/>
            <person name="Jansen J."/>
            <person name="Van den Hoogen J."/>
            <person name="Gungor B."/>
            <person name="Hartog M."/>
            <person name="Hontelez J."/>
            <person name="Verver J."/>
            <person name="Yang W.-C."/>
            <person name="Schijlen E."/>
            <person name="Repin R."/>
            <person name="Schilthuizen M."/>
            <person name="Schranz E."/>
            <person name="Heidstra R."/>
            <person name="Miyata K."/>
            <person name="Fedorova E."/>
            <person name="Kohlen W."/>
            <person name="Bisseling T."/>
            <person name="Smit S."/>
            <person name="Geurts R."/>
        </authorList>
    </citation>
    <scope>NUCLEOTIDE SEQUENCE [LARGE SCALE GENOMIC DNA]</scope>
    <source>
        <strain evidence="4">cv. WU1-14</strain>
    </source>
</reference>
<proteinExistence type="predicted"/>
<name>A0A2P5CGK0_PARAD</name>
<dbReference type="AlphaFoldDB" id="A0A2P5CGK0"/>
<protein>
    <recommendedName>
        <fullName evidence="2">Retrovirus-related Pol polyprotein from transposon TNT 1-94-like beta-barrel domain-containing protein</fullName>
    </recommendedName>
</protein>
<dbReference type="Proteomes" id="UP000237105">
    <property type="component" value="Unassembled WGS sequence"/>
</dbReference>
<keyword evidence="1" id="KW-0732">Signal</keyword>
<evidence type="ECO:0000259" key="2">
    <source>
        <dbReference type="Pfam" id="PF22936"/>
    </source>
</evidence>
<keyword evidence="4" id="KW-1185">Reference proteome</keyword>
<organism evidence="3 4">
    <name type="scientific">Parasponia andersonii</name>
    <name type="common">Sponia andersonii</name>
    <dbReference type="NCBI Taxonomy" id="3476"/>
    <lineage>
        <taxon>Eukaryota</taxon>
        <taxon>Viridiplantae</taxon>
        <taxon>Streptophyta</taxon>
        <taxon>Embryophyta</taxon>
        <taxon>Tracheophyta</taxon>
        <taxon>Spermatophyta</taxon>
        <taxon>Magnoliopsida</taxon>
        <taxon>eudicotyledons</taxon>
        <taxon>Gunneridae</taxon>
        <taxon>Pentapetalae</taxon>
        <taxon>rosids</taxon>
        <taxon>fabids</taxon>
        <taxon>Rosales</taxon>
        <taxon>Cannabaceae</taxon>
        <taxon>Parasponia</taxon>
    </lineage>
</organism>
<dbReference type="EMBL" id="JXTB01000133">
    <property type="protein sequence ID" value="PON60154.1"/>
    <property type="molecule type" value="Genomic_DNA"/>
</dbReference>
<dbReference type="Pfam" id="PF22936">
    <property type="entry name" value="Pol_BBD"/>
    <property type="match status" value="1"/>
</dbReference>
<feature type="signal peptide" evidence="1">
    <location>
        <begin position="1"/>
        <end position="18"/>
    </location>
</feature>
<dbReference type="OrthoDB" id="1194573at2759"/>
<sequence>MGLSHIVLALVIKKIVTADGTLITVAGQGNVAINQNLVLKNVLYVPKLSANLILVHKLTKDLDCVTTFSSTLCQIEERGMGRMIDLLRKTMGSTSSRNLVGRLALRIRFHYLYSLNRLFQIKIRSGYIIFVLVILLSVL</sequence>
<accession>A0A2P5CGK0</accession>
<gene>
    <name evidence="3" type="ORF">PanWU01x14_154790</name>
</gene>